<keyword evidence="3" id="KW-0560">Oxidoreductase</keyword>
<dbReference type="GO" id="GO:0004748">
    <property type="term" value="F:ribonucleoside-diphosphate reductase activity, thioredoxin disulfide as acceptor"/>
    <property type="evidence" value="ECO:0007669"/>
    <property type="project" value="TreeGrafter"/>
</dbReference>
<dbReference type="Gene3D" id="3.20.70.20">
    <property type="match status" value="1"/>
</dbReference>
<reference evidence="6 7" key="1">
    <citation type="submission" date="2018-12" db="EMBL/GenBank/DDBJ databases">
        <authorList>
            <consortium name="Pathogen Informatics"/>
        </authorList>
    </citation>
    <scope>NUCLEOTIDE SEQUENCE [LARGE SCALE GENOMIC DNA]</scope>
    <source>
        <strain evidence="6 7">NCTC9695</strain>
    </source>
</reference>
<evidence type="ECO:0000256" key="2">
    <source>
        <dbReference type="ARBA" id="ARBA00022628"/>
    </source>
</evidence>
<dbReference type="SUPFAM" id="SSF51998">
    <property type="entry name" value="PFL-like glycyl radical enzymes"/>
    <property type="match status" value="1"/>
</dbReference>
<name>A0A3S5DLB9_CHRVL</name>
<evidence type="ECO:0000259" key="5">
    <source>
        <dbReference type="Pfam" id="PF02867"/>
    </source>
</evidence>
<dbReference type="AlphaFoldDB" id="A0A3S5DLB9"/>
<evidence type="ECO:0000313" key="6">
    <source>
        <dbReference type="EMBL" id="VEB41588.1"/>
    </source>
</evidence>
<keyword evidence="4" id="KW-0170">Cobalt</keyword>
<keyword evidence="2" id="KW-0846">Cobalamin</keyword>
<protein>
    <submittedName>
        <fullName evidence="6">Ribonucleotide reductase-like protein</fullName>
    </submittedName>
</protein>
<dbReference type="InterPro" id="IPR050862">
    <property type="entry name" value="RdRp_reductase_class-2"/>
</dbReference>
<dbReference type="PANTHER" id="PTHR43371:SF1">
    <property type="entry name" value="RIBONUCLEOSIDE-DIPHOSPHATE REDUCTASE"/>
    <property type="match status" value="1"/>
</dbReference>
<accession>A0A3S5DLB9</accession>
<dbReference type="InterPro" id="IPR000788">
    <property type="entry name" value="RNR_lg_C"/>
</dbReference>
<dbReference type="Pfam" id="PF02867">
    <property type="entry name" value="Ribonuc_red_lgC"/>
    <property type="match status" value="1"/>
</dbReference>
<evidence type="ECO:0000256" key="1">
    <source>
        <dbReference type="ARBA" id="ARBA00001922"/>
    </source>
</evidence>
<evidence type="ECO:0000256" key="3">
    <source>
        <dbReference type="ARBA" id="ARBA00023002"/>
    </source>
</evidence>
<proteinExistence type="predicted"/>
<evidence type="ECO:0000313" key="7">
    <source>
        <dbReference type="Proteomes" id="UP000275777"/>
    </source>
</evidence>
<comment type="cofactor">
    <cofactor evidence="1">
        <name>adenosylcob(III)alamin</name>
        <dbReference type="ChEBI" id="CHEBI:18408"/>
    </cofactor>
</comment>
<organism evidence="6 7">
    <name type="scientific">Chromobacterium violaceum</name>
    <dbReference type="NCBI Taxonomy" id="536"/>
    <lineage>
        <taxon>Bacteria</taxon>
        <taxon>Pseudomonadati</taxon>
        <taxon>Pseudomonadota</taxon>
        <taxon>Betaproteobacteria</taxon>
        <taxon>Neisseriales</taxon>
        <taxon>Chromobacteriaceae</taxon>
        <taxon>Chromobacterium</taxon>
    </lineage>
</organism>
<dbReference type="PANTHER" id="PTHR43371">
    <property type="entry name" value="VITAMIN B12-DEPENDENT RIBONUCLEOTIDE REDUCTASE"/>
    <property type="match status" value="1"/>
</dbReference>
<gene>
    <name evidence="6" type="ORF">NCTC9695_02021</name>
</gene>
<feature type="domain" description="Ribonucleotide reductase large subunit C-terminal" evidence="5">
    <location>
        <begin position="1"/>
        <end position="140"/>
    </location>
</feature>
<dbReference type="EMBL" id="LR134182">
    <property type="protein sequence ID" value="VEB41588.1"/>
    <property type="molecule type" value="Genomic_DNA"/>
</dbReference>
<evidence type="ECO:0000256" key="4">
    <source>
        <dbReference type="ARBA" id="ARBA00023285"/>
    </source>
</evidence>
<sequence>MRVFDRSCETVESAGARRGAQMGVLDVGHPDVEDFIHAKDQGDLRNFNISVGVSDDFMRAVEADADWQLTHAVEPMSDAFPDSFRRADGLWVYRTVRARDLWRQIMESTYDHAEPGVLFMTRINQDNNLSYCEVIESTNPAANSRCRTTAAATWARST</sequence>
<dbReference type="GO" id="GO:0031419">
    <property type="term" value="F:cobalamin binding"/>
    <property type="evidence" value="ECO:0007669"/>
    <property type="project" value="UniProtKB-KW"/>
</dbReference>
<dbReference type="Proteomes" id="UP000275777">
    <property type="component" value="Chromosome"/>
</dbReference>